<dbReference type="InterPro" id="IPR058240">
    <property type="entry name" value="rSAM_sf"/>
</dbReference>
<keyword evidence="3" id="KW-0949">S-adenosyl-L-methionine</keyword>
<dbReference type="Proteomes" id="UP000187417">
    <property type="component" value="Unassembled WGS sequence"/>
</dbReference>
<dbReference type="InterPro" id="IPR013785">
    <property type="entry name" value="Aldolase_TIM"/>
</dbReference>
<evidence type="ECO:0000256" key="6">
    <source>
        <dbReference type="ARBA" id="ARBA00023014"/>
    </source>
</evidence>
<organism evidence="8 9">
    <name type="scientific">Alistipes putredinis</name>
    <dbReference type="NCBI Taxonomy" id="28117"/>
    <lineage>
        <taxon>Bacteria</taxon>
        <taxon>Pseudomonadati</taxon>
        <taxon>Bacteroidota</taxon>
        <taxon>Bacteroidia</taxon>
        <taxon>Bacteroidales</taxon>
        <taxon>Rikenellaceae</taxon>
        <taxon>Alistipes</taxon>
    </lineage>
</organism>
<dbReference type="InterPro" id="IPR026404">
    <property type="entry name" value="rSAM_w_lipo"/>
</dbReference>
<dbReference type="InterPro" id="IPR050377">
    <property type="entry name" value="Radical_SAM_PqqE_MftC-like"/>
</dbReference>
<dbReference type="PIRSF" id="PIRSF037420">
    <property type="entry name" value="PQQ_syn_pqqE"/>
    <property type="match status" value="1"/>
</dbReference>
<dbReference type="NCBIfam" id="TIGR04085">
    <property type="entry name" value="rSAM_more_4Fe4S"/>
    <property type="match status" value="1"/>
</dbReference>
<dbReference type="PANTHER" id="PTHR11228">
    <property type="entry name" value="RADICAL SAM DOMAIN PROTEIN"/>
    <property type="match status" value="1"/>
</dbReference>
<evidence type="ECO:0000256" key="4">
    <source>
        <dbReference type="ARBA" id="ARBA00022723"/>
    </source>
</evidence>
<dbReference type="InterPro" id="IPR023885">
    <property type="entry name" value="4Fe4S-binding_SPASM_dom"/>
</dbReference>
<evidence type="ECO:0000256" key="5">
    <source>
        <dbReference type="ARBA" id="ARBA00023004"/>
    </source>
</evidence>
<comment type="cofactor">
    <cofactor evidence="1">
        <name>[4Fe-4S] cluster</name>
        <dbReference type="ChEBI" id="CHEBI:49883"/>
    </cofactor>
</comment>
<dbReference type="GO" id="GO:0051539">
    <property type="term" value="F:4 iron, 4 sulfur cluster binding"/>
    <property type="evidence" value="ECO:0007669"/>
    <property type="project" value="UniProtKB-KW"/>
</dbReference>
<dbReference type="RefSeq" id="WP_022460823.1">
    <property type="nucleotide sequence ID" value="NZ_BAAFLA010000001.1"/>
</dbReference>
<evidence type="ECO:0000313" key="9">
    <source>
        <dbReference type="Proteomes" id="UP000187417"/>
    </source>
</evidence>
<dbReference type="EMBL" id="MNQH01000033">
    <property type="protein sequence ID" value="OKY93701.1"/>
    <property type="molecule type" value="Genomic_DNA"/>
</dbReference>
<dbReference type="CDD" id="cd01335">
    <property type="entry name" value="Radical_SAM"/>
    <property type="match status" value="1"/>
</dbReference>
<dbReference type="Pfam" id="PF13186">
    <property type="entry name" value="SPASM"/>
    <property type="match status" value="1"/>
</dbReference>
<keyword evidence="6" id="KW-0411">Iron-sulfur</keyword>
<feature type="domain" description="Radical SAM core" evidence="7">
    <location>
        <begin position="27"/>
        <end position="242"/>
    </location>
</feature>
<dbReference type="PANTHER" id="PTHR11228:SF7">
    <property type="entry name" value="PQQA PEPTIDE CYCLASE"/>
    <property type="match status" value="1"/>
</dbReference>
<dbReference type="GO" id="GO:0003824">
    <property type="term" value="F:catalytic activity"/>
    <property type="evidence" value="ECO:0007669"/>
    <property type="project" value="InterPro"/>
</dbReference>
<sequence length="358" mass="41051">MTGRKLGLRKRIGLRLFSDLYAEKIAEHKLRTLFWECTLRCNLACRHCGSDCRVDPGVPDMPLADFLKVLDEEVTPHNRPEDVLLIFSGGEVLVRSDLEEAGREVTRRGYAWGMVTNGLALDADCLRSLMDAGLRSISISFDGFEDAHNYIRRNPRSFGKALDAIRLIVREPRLTYDVITCVTSPMVARLGEFKELLIAEGVKYWRIFSIFPVGRAKDDPTLTVTDAQFREVLEFIKRTRKEGRIDLSYACEGFLGGYEGEVRDDFYQCAAGVSAASIRVDGAISGCTSIRANFHQGNIYRDSFWDVWQNRFDKFRDREWARKGECADCKMWRFCLGGGMHLHDDQEHLMYCHYKRLQ</sequence>
<dbReference type="SFLD" id="SFLDG01386">
    <property type="entry name" value="main_SPASM_domain-containing"/>
    <property type="match status" value="1"/>
</dbReference>
<dbReference type="PROSITE" id="PS51918">
    <property type="entry name" value="RADICAL_SAM"/>
    <property type="match status" value="1"/>
</dbReference>
<name>A0A1Q6F4B9_9BACT</name>
<dbReference type="Pfam" id="PF04055">
    <property type="entry name" value="Radical_SAM"/>
    <property type="match status" value="1"/>
</dbReference>
<dbReference type="SFLD" id="SFLDS00029">
    <property type="entry name" value="Radical_SAM"/>
    <property type="match status" value="1"/>
</dbReference>
<dbReference type="NCBIfam" id="TIGR04133">
    <property type="entry name" value="rSAM_w_lipo"/>
    <property type="match status" value="1"/>
</dbReference>
<gene>
    <name evidence="8" type="ORF">BHV66_08640</name>
</gene>
<proteinExistence type="predicted"/>
<reference evidence="8 9" key="1">
    <citation type="journal article" date="2016" name="Nat. Biotechnol.">
        <title>Measurement of bacterial replication rates in microbial communities.</title>
        <authorList>
            <person name="Brown C.T."/>
            <person name="Olm M.R."/>
            <person name="Thomas B.C."/>
            <person name="Banfield J.F."/>
        </authorList>
    </citation>
    <scope>NUCLEOTIDE SEQUENCE [LARGE SCALE GENOMIC DNA]</scope>
    <source>
        <strain evidence="8">CAG:67_53_122</strain>
    </source>
</reference>
<accession>A0A1Q6F4B9</accession>
<protein>
    <submittedName>
        <fullName evidence="8">Radical SAM/SPASM domain-containing protein</fullName>
    </submittedName>
</protein>
<evidence type="ECO:0000256" key="1">
    <source>
        <dbReference type="ARBA" id="ARBA00001966"/>
    </source>
</evidence>
<evidence type="ECO:0000259" key="7">
    <source>
        <dbReference type="PROSITE" id="PS51918"/>
    </source>
</evidence>
<dbReference type="SFLD" id="SFLDG01067">
    <property type="entry name" value="SPASM/twitch_domain_containing"/>
    <property type="match status" value="1"/>
</dbReference>
<dbReference type="Gene3D" id="3.20.20.70">
    <property type="entry name" value="Aldolase class I"/>
    <property type="match status" value="1"/>
</dbReference>
<dbReference type="InterPro" id="IPR017200">
    <property type="entry name" value="PqqE-like"/>
</dbReference>
<dbReference type="InterPro" id="IPR007197">
    <property type="entry name" value="rSAM"/>
</dbReference>
<keyword evidence="2" id="KW-0004">4Fe-4S</keyword>
<dbReference type="STRING" id="28117.BHV66_08640"/>
<dbReference type="GO" id="GO:0046872">
    <property type="term" value="F:metal ion binding"/>
    <property type="evidence" value="ECO:0007669"/>
    <property type="project" value="UniProtKB-KW"/>
</dbReference>
<evidence type="ECO:0000313" key="8">
    <source>
        <dbReference type="EMBL" id="OKY93701.1"/>
    </source>
</evidence>
<dbReference type="AlphaFoldDB" id="A0A1Q6F4B9"/>
<keyword evidence="4" id="KW-0479">Metal-binding</keyword>
<comment type="caution">
    <text evidence="8">The sequence shown here is derived from an EMBL/GenBank/DDBJ whole genome shotgun (WGS) entry which is preliminary data.</text>
</comment>
<dbReference type="SUPFAM" id="SSF102114">
    <property type="entry name" value="Radical SAM enzymes"/>
    <property type="match status" value="1"/>
</dbReference>
<evidence type="ECO:0000256" key="3">
    <source>
        <dbReference type="ARBA" id="ARBA00022691"/>
    </source>
</evidence>
<evidence type="ECO:0000256" key="2">
    <source>
        <dbReference type="ARBA" id="ARBA00022485"/>
    </source>
</evidence>
<keyword evidence="5" id="KW-0408">Iron</keyword>